<dbReference type="AlphaFoldDB" id="A0A8C7Y912"/>
<feature type="compositionally biased region" description="Polar residues" evidence="6">
    <location>
        <begin position="271"/>
        <end position="287"/>
    </location>
</feature>
<dbReference type="SMART" id="SM00353">
    <property type="entry name" value="HLH"/>
    <property type="match status" value="1"/>
</dbReference>
<evidence type="ECO:0000256" key="5">
    <source>
        <dbReference type="ARBA" id="ARBA00023242"/>
    </source>
</evidence>
<evidence type="ECO:0000256" key="2">
    <source>
        <dbReference type="ARBA" id="ARBA00022491"/>
    </source>
</evidence>
<reference evidence="8" key="2">
    <citation type="submission" date="2025-09" db="UniProtKB">
        <authorList>
            <consortium name="Ensembl"/>
        </authorList>
    </citation>
    <scope>IDENTIFICATION</scope>
</reference>
<keyword evidence="4" id="KW-0804">Transcription</keyword>
<evidence type="ECO:0000256" key="3">
    <source>
        <dbReference type="ARBA" id="ARBA00023015"/>
    </source>
</evidence>
<dbReference type="Proteomes" id="UP000694383">
    <property type="component" value="Unplaced"/>
</dbReference>
<keyword evidence="5" id="KW-0539">Nucleus</keyword>
<evidence type="ECO:0000256" key="6">
    <source>
        <dbReference type="SAM" id="MobiDB-lite"/>
    </source>
</evidence>
<accession>A0A8C7Y912</accession>
<dbReference type="GO" id="GO:0046983">
    <property type="term" value="F:protein dimerization activity"/>
    <property type="evidence" value="ECO:0007669"/>
    <property type="project" value="InterPro"/>
</dbReference>
<sequence>MKSDVLLKKELNGGGVWKVEAGSPFYHLQRQWGRGECKAPRGQQRPASCRLGGNSLHLRMKLLQDQDEATSNRKLLKSQVEKRRRERMNRSLERLRTMLLPEPHQVGSDPLWVLFSPRADDPVNHAAAAVAQVNPKHRVEKAEILEHTVIFLQKTAKEHTRSGQKQSFRDGFSTCLRRASRFLGPQGKGLWLGPALDATFSTRLARSDFDSSGLQTRSLSSLQHTRSLLQKLRQKSKDRLRAEVFGAPPVQQSQARAAQPQRHERAASKDGSAQSGPLSQTLWRPWP</sequence>
<evidence type="ECO:0000313" key="8">
    <source>
        <dbReference type="Ensembl" id="ENSOSIP00000025173.1"/>
    </source>
</evidence>
<keyword evidence="2" id="KW-0678">Repressor</keyword>
<protein>
    <recommendedName>
        <fullName evidence="7">BHLH domain-containing protein</fullName>
    </recommendedName>
</protein>
<keyword evidence="9" id="KW-1185">Reference proteome</keyword>
<keyword evidence="3" id="KW-0805">Transcription regulation</keyword>
<dbReference type="SUPFAM" id="SSF47459">
    <property type="entry name" value="HLH, helix-loop-helix DNA-binding domain"/>
    <property type="match status" value="1"/>
</dbReference>
<feature type="compositionally biased region" description="Low complexity" evidence="6">
    <location>
        <begin position="247"/>
        <end position="260"/>
    </location>
</feature>
<organism evidence="8 9">
    <name type="scientific">Oryzias sinensis</name>
    <name type="common">Chinese medaka</name>
    <dbReference type="NCBI Taxonomy" id="183150"/>
    <lineage>
        <taxon>Eukaryota</taxon>
        <taxon>Metazoa</taxon>
        <taxon>Chordata</taxon>
        <taxon>Craniata</taxon>
        <taxon>Vertebrata</taxon>
        <taxon>Euteleostomi</taxon>
        <taxon>Actinopterygii</taxon>
        <taxon>Neopterygii</taxon>
        <taxon>Teleostei</taxon>
        <taxon>Neoteleostei</taxon>
        <taxon>Acanthomorphata</taxon>
        <taxon>Ovalentaria</taxon>
        <taxon>Atherinomorphae</taxon>
        <taxon>Beloniformes</taxon>
        <taxon>Adrianichthyidae</taxon>
        <taxon>Oryziinae</taxon>
        <taxon>Oryzias</taxon>
    </lineage>
</organism>
<feature type="domain" description="BHLH" evidence="7">
    <location>
        <begin position="72"/>
        <end position="155"/>
    </location>
</feature>
<dbReference type="PROSITE" id="PS50888">
    <property type="entry name" value="BHLH"/>
    <property type="match status" value="1"/>
</dbReference>
<dbReference type="PANTHER" id="PTHR10985">
    <property type="entry name" value="BASIC HELIX-LOOP-HELIX TRANSCRIPTION FACTOR, HES-RELATED"/>
    <property type="match status" value="1"/>
</dbReference>
<evidence type="ECO:0000259" key="7">
    <source>
        <dbReference type="PROSITE" id="PS50888"/>
    </source>
</evidence>
<dbReference type="Pfam" id="PF00010">
    <property type="entry name" value="HLH"/>
    <property type="match status" value="1"/>
</dbReference>
<comment type="subcellular location">
    <subcellularLocation>
        <location evidence="1">Nucleus</location>
    </subcellularLocation>
</comment>
<evidence type="ECO:0000256" key="1">
    <source>
        <dbReference type="ARBA" id="ARBA00004123"/>
    </source>
</evidence>
<reference evidence="8" key="1">
    <citation type="submission" date="2025-08" db="UniProtKB">
        <authorList>
            <consortium name="Ensembl"/>
        </authorList>
    </citation>
    <scope>IDENTIFICATION</scope>
</reference>
<dbReference type="GeneTree" id="ENSGT00700000104815"/>
<evidence type="ECO:0000256" key="4">
    <source>
        <dbReference type="ARBA" id="ARBA00023163"/>
    </source>
</evidence>
<dbReference type="InterPro" id="IPR036638">
    <property type="entry name" value="HLH_DNA-bd_sf"/>
</dbReference>
<dbReference type="Ensembl" id="ENSOSIT00000026559.1">
    <property type="protein sequence ID" value="ENSOSIP00000025173.1"/>
    <property type="gene ID" value="ENSOSIG00000013200.1"/>
</dbReference>
<proteinExistence type="predicted"/>
<dbReference type="InterPro" id="IPR050370">
    <property type="entry name" value="HES_HEY"/>
</dbReference>
<dbReference type="GO" id="GO:0005634">
    <property type="term" value="C:nucleus"/>
    <property type="evidence" value="ECO:0007669"/>
    <property type="project" value="UniProtKB-SubCell"/>
</dbReference>
<dbReference type="Gene3D" id="4.10.280.10">
    <property type="entry name" value="Helix-loop-helix DNA-binding domain"/>
    <property type="match status" value="1"/>
</dbReference>
<name>A0A8C7Y912_9TELE</name>
<dbReference type="InterPro" id="IPR011598">
    <property type="entry name" value="bHLH_dom"/>
</dbReference>
<evidence type="ECO:0000313" key="9">
    <source>
        <dbReference type="Proteomes" id="UP000694383"/>
    </source>
</evidence>
<feature type="region of interest" description="Disordered" evidence="6">
    <location>
        <begin position="245"/>
        <end position="287"/>
    </location>
</feature>